<dbReference type="GO" id="GO:0052917">
    <property type="term" value="F:dol-P-Man:Man(7)GlcNAc(2)-PP-Dol alpha-1,6-mannosyltransferase activity"/>
    <property type="evidence" value="ECO:0007669"/>
    <property type="project" value="UniProtKB-EC"/>
</dbReference>
<name>A0A8I2YM24_9AGAM</name>
<feature type="transmembrane region" description="Helical" evidence="12">
    <location>
        <begin position="200"/>
        <end position="223"/>
    </location>
</feature>
<dbReference type="UniPathway" id="UPA00378"/>
<keyword evidence="9 12" id="KW-0472">Membrane</keyword>
<keyword evidence="6 12" id="KW-0812">Transmembrane</keyword>
<feature type="transmembrane region" description="Helical" evidence="12">
    <location>
        <begin position="92"/>
        <end position="112"/>
    </location>
</feature>
<evidence type="ECO:0000256" key="7">
    <source>
        <dbReference type="ARBA" id="ARBA00022824"/>
    </source>
</evidence>
<sequence length="546" mass="61354">MSGSIADLLLLVVSWTHVFLAPYTKVEESFNLHSAHDVLMYGLSPERLHNVSFCNSEILCACDSRSVFRMSLKYDHNVFPGAIPRTFAGSILLSWATAPVIYAGVALGVITSKFDLQFALRLMLASWNAFALILVRRAVSTRFGRQTSWWYALLTCSQFHLPFWMGRTLPNMFALVPVNLANYLLYNRTPKSRQASKTRITIAVGLLTFTAVVFRSEVALLLAPLALQLLIQGHTTFLDLVKVGLLVGLSSIAITIIVDSYFWNRWPLWPELYCLYFNVYLGKSADWGTSPAHTYFTAYLPKLLLGTMPIAMLGATLDHRIRSMLIAPFVFVSALSALGHKEWRFIIYVVPLINVAAARGVRWMTSRRKGFLFKHLISLCALSLITLNLVATFISTQASIGNYPGGVALAAFNRRYSGQQNVHVHISNLAAQTGASLFLHEHAPPLSAFLSSDASWTYNKTESLTPSMISASSFSHLIAESPEMAGKEWTVVEAIPAFRRWKLNHAVLSRLKTGKVWEIPLHQWVRVLEMETKDQLWILERRHMME</sequence>
<dbReference type="PANTHER" id="PTHR22760:SF1">
    <property type="entry name" value="DOL-P-MAN:MAN(7)GLCNAC(2)-PP-DOL ALPHA-1,6-MANNOSYLTRANSFERASE"/>
    <property type="match status" value="1"/>
</dbReference>
<dbReference type="GO" id="GO:0006487">
    <property type="term" value="P:protein N-linked glycosylation"/>
    <property type="evidence" value="ECO:0007669"/>
    <property type="project" value="TreeGrafter"/>
</dbReference>
<accession>A0A8I2YM24</accession>
<gene>
    <name evidence="14" type="ORF">JVT61DRAFT_4480</name>
</gene>
<evidence type="ECO:0000313" key="14">
    <source>
        <dbReference type="EMBL" id="KAG6374441.1"/>
    </source>
</evidence>
<evidence type="ECO:0000256" key="2">
    <source>
        <dbReference type="ARBA" id="ARBA00004922"/>
    </source>
</evidence>
<keyword evidence="15" id="KW-1185">Reference proteome</keyword>
<dbReference type="EC" id="2.4.1.-" evidence="12"/>
<feature type="signal peptide" evidence="13">
    <location>
        <begin position="1"/>
        <end position="20"/>
    </location>
</feature>
<feature type="chain" id="PRO_5034837297" description="Mannosyltransferase" evidence="13">
    <location>
        <begin position="21"/>
        <end position="546"/>
    </location>
</feature>
<protein>
    <recommendedName>
        <fullName evidence="12">Mannosyltransferase</fullName>
        <ecNumber evidence="12">2.4.1.-</ecNumber>
    </recommendedName>
</protein>
<feature type="transmembrane region" description="Helical" evidence="12">
    <location>
        <begin position="376"/>
        <end position="394"/>
    </location>
</feature>
<keyword evidence="4 12" id="KW-0328">Glycosyltransferase</keyword>
<evidence type="ECO:0000256" key="9">
    <source>
        <dbReference type="ARBA" id="ARBA00023136"/>
    </source>
</evidence>
<dbReference type="EMBL" id="JAGFBS010000018">
    <property type="protein sequence ID" value="KAG6374441.1"/>
    <property type="molecule type" value="Genomic_DNA"/>
</dbReference>
<keyword evidence="13" id="KW-0732">Signal</keyword>
<evidence type="ECO:0000256" key="8">
    <source>
        <dbReference type="ARBA" id="ARBA00022989"/>
    </source>
</evidence>
<proteinExistence type="inferred from homology"/>
<comment type="function">
    <text evidence="10">Mannosyltransferase that operates in the biosynthetic pathway of dolichol-linked oligosaccharides, the glycan precursors employed in protein asparagine (N)-glycosylation. The assembly of dolichol-linked oligosaccharides begins on the cytosolic side of the endoplasmic reticulum membrane and finishes in its lumen. The sequential addition of sugars to dolichol pyrophosphate produces dolichol-linked oligosaccharides containing fourteen sugars, including two GlcNAcs, nine mannoses and three glucoses. Once assembled, the oligosaccharide is transferred from the lipid to nascent proteins by oligosaccharyltransferases. In the lumen of the endoplasmic reticulum, adds the eighth mannose residue in an alpha-1,6 linkage onto Man(7)GlcNAc(2)-PP-dolichol to produce Man(8)GlcNAc(2)-PP-dolichol.</text>
</comment>
<comment type="pathway">
    <text evidence="2">Protein modification; protein glycosylation.</text>
</comment>
<feature type="transmembrane region" description="Helical" evidence="12">
    <location>
        <begin position="243"/>
        <end position="263"/>
    </location>
</feature>
<evidence type="ECO:0000256" key="12">
    <source>
        <dbReference type="RuleBase" id="RU363075"/>
    </source>
</evidence>
<feature type="transmembrane region" description="Helical" evidence="12">
    <location>
        <begin position="171"/>
        <end position="188"/>
    </location>
</feature>
<evidence type="ECO:0000256" key="13">
    <source>
        <dbReference type="SAM" id="SignalP"/>
    </source>
</evidence>
<evidence type="ECO:0000256" key="3">
    <source>
        <dbReference type="ARBA" id="ARBA00007063"/>
    </source>
</evidence>
<evidence type="ECO:0000256" key="1">
    <source>
        <dbReference type="ARBA" id="ARBA00004477"/>
    </source>
</evidence>
<feature type="transmembrane region" description="Helical" evidence="12">
    <location>
        <begin position="345"/>
        <end position="364"/>
    </location>
</feature>
<evidence type="ECO:0000256" key="4">
    <source>
        <dbReference type="ARBA" id="ARBA00022676"/>
    </source>
</evidence>
<evidence type="ECO:0000256" key="10">
    <source>
        <dbReference type="ARBA" id="ARBA00044721"/>
    </source>
</evidence>
<evidence type="ECO:0000256" key="5">
    <source>
        <dbReference type="ARBA" id="ARBA00022679"/>
    </source>
</evidence>
<dbReference type="OrthoDB" id="19039at2759"/>
<reference evidence="14" key="1">
    <citation type="submission" date="2021-03" db="EMBL/GenBank/DDBJ databases">
        <title>Evolutionary innovations through gain and loss of genes in the ectomycorrhizal Boletales.</title>
        <authorList>
            <person name="Wu G."/>
            <person name="Miyauchi S."/>
            <person name="Morin E."/>
            <person name="Yang Z.-L."/>
            <person name="Xu J."/>
            <person name="Martin F.M."/>
        </authorList>
    </citation>
    <scope>NUCLEOTIDE SEQUENCE</scope>
    <source>
        <strain evidence="14">BR01</strain>
    </source>
</reference>
<dbReference type="PANTHER" id="PTHR22760">
    <property type="entry name" value="GLYCOSYLTRANSFERASE"/>
    <property type="match status" value="1"/>
</dbReference>
<keyword evidence="7 12" id="KW-0256">Endoplasmic reticulum</keyword>
<evidence type="ECO:0000256" key="11">
    <source>
        <dbReference type="ARBA" id="ARBA00048899"/>
    </source>
</evidence>
<evidence type="ECO:0000313" key="15">
    <source>
        <dbReference type="Proteomes" id="UP000683000"/>
    </source>
</evidence>
<dbReference type="GO" id="GO:0005789">
    <property type="term" value="C:endoplasmic reticulum membrane"/>
    <property type="evidence" value="ECO:0007669"/>
    <property type="project" value="UniProtKB-SubCell"/>
</dbReference>
<comment type="similarity">
    <text evidence="3 12">Belongs to the glycosyltransferase 22 family.</text>
</comment>
<comment type="catalytic activity">
    <reaction evidence="11">
        <text>an alpha-D-Man-(1-&gt;2)-alpha-D-Man-(1-&gt;2)-alpha-D-Man-(1-&gt;3)-[alpha-D-Man-(1-&gt;2)-alpha-D-Man-(1-&gt;3)-alpha-D-Man-(1-&gt;6)]-beta-D-Man-(1-&gt;4)-beta-D-GlcNAc-(1-&gt;4)-alpha-D-GlcNAc-diphospho-di-trans,poly-cis-dolichol + a di-trans,poly-cis-dolichyl beta-D-mannosyl phosphate = an alpha-D-Man-(1-&gt;2)-alpha-D-Man-(1-&gt;2)-alpha-D-Man-(1-&gt;3)-[alpha-D-Man-(1-&gt;2)-alpha-D-Man-(1-&gt;3)-[alpha-D-Man-(1-&gt;6)]-alpha-D-Man-(1-&gt;6)]-beta-D-Man-(1-&gt;4)-beta-D-GlcNAc-(1-&gt;4)-alpha-D-GlcNAc-diphospho-di-trans,poly-cis-dolichol + a di-trans,poly-cis-dolichyl phosphate + H(+)</text>
        <dbReference type="Rhea" id="RHEA:29535"/>
        <dbReference type="Rhea" id="RHEA-COMP:19498"/>
        <dbReference type="Rhea" id="RHEA-COMP:19501"/>
        <dbReference type="Rhea" id="RHEA-COMP:19518"/>
        <dbReference type="Rhea" id="RHEA-COMP:19519"/>
        <dbReference type="ChEBI" id="CHEBI:15378"/>
        <dbReference type="ChEBI" id="CHEBI:57683"/>
        <dbReference type="ChEBI" id="CHEBI:58211"/>
        <dbReference type="ChEBI" id="CHEBI:132517"/>
        <dbReference type="ChEBI" id="CHEBI:132519"/>
        <dbReference type="EC" id="2.4.1.260"/>
    </reaction>
    <physiologicalReaction direction="left-to-right" evidence="11">
        <dbReference type="Rhea" id="RHEA:29536"/>
    </physiologicalReaction>
</comment>
<comment type="subcellular location">
    <subcellularLocation>
        <location evidence="1 12">Endoplasmic reticulum membrane</location>
        <topology evidence="1 12">Multi-pass membrane protein</topology>
    </subcellularLocation>
</comment>
<feature type="transmembrane region" description="Helical" evidence="12">
    <location>
        <begin position="321"/>
        <end position="339"/>
    </location>
</feature>
<feature type="transmembrane region" description="Helical" evidence="12">
    <location>
        <begin position="118"/>
        <end position="135"/>
    </location>
</feature>
<keyword evidence="5 14" id="KW-0808">Transferase</keyword>
<dbReference type="AlphaFoldDB" id="A0A8I2YM24"/>
<evidence type="ECO:0000256" key="6">
    <source>
        <dbReference type="ARBA" id="ARBA00022692"/>
    </source>
</evidence>
<keyword evidence="8 12" id="KW-1133">Transmembrane helix</keyword>
<comment type="caution">
    <text evidence="14">The sequence shown here is derived from an EMBL/GenBank/DDBJ whole genome shotgun (WGS) entry which is preliminary data.</text>
</comment>
<organism evidence="14 15">
    <name type="scientific">Boletus reticuloceps</name>
    <dbReference type="NCBI Taxonomy" id="495285"/>
    <lineage>
        <taxon>Eukaryota</taxon>
        <taxon>Fungi</taxon>
        <taxon>Dikarya</taxon>
        <taxon>Basidiomycota</taxon>
        <taxon>Agaricomycotina</taxon>
        <taxon>Agaricomycetes</taxon>
        <taxon>Agaricomycetidae</taxon>
        <taxon>Boletales</taxon>
        <taxon>Boletineae</taxon>
        <taxon>Boletaceae</taxon>
        <taxon>Boletoideae</taxon>
        <taxon>Boletus</taxon>
    </lineage>
</organism>
<dbReference type="InterPro" id="IPR005599">
    <property type="entry name" value="GPI_mannosylTrfase"/>
</dbReference>
<dbReference type="Pfam" id="PF03901">
    <property type="entry name" value="Glyco_transf_22"/>
    <property type="match status" value="1"/>
</dbReference>
<dbReference type="Proteomes" id="UP000683000">
    <property type="component" value="Unassembled WGS sequence"/>
</dbReference>